<accession>A0ABZ2LVK2</accession>
<keyword evidence="4" id="KW-0418">Kinase</keyword>
<protein>
    <submittedName>
        <fullName evidence="4">Phosphoenolpyruvate kinase</fullName>
    </submittedName>
</protein>
<comment type="cofactor">
    <cofactor evidence="1">
        <name>Mg(2+)</name>
        <dbReference type="ChEBI" id="CHEBI:18420"/>
    </cofactor>
</comment>
<keyword evidence="5" id="KW-1185">Reference proteome</keyword>
<dbReference type="SUPFAM" id="SSF51621">
    <property type="entry name" value="Phosphoenolpyruvate/pyruvate domain"/>
    <property type="match status" value="1"/>
</dbReference>
<evidence type="ECO:0000256" key="2">
    <source>
        <dbReference type="ARBA" id="ARBA00022723"/>
    </source>
</evidence>
<dbReference type="InterPro" id="IPR054255">
    <property type="entry name" value="DUF6986"/>
</dbReference>
<dbReference type="PANTHER" id="PTHR32308:SF10">
    <property type="entry name" value="CITRATE LYASE SUBUNIT BETA"/>
    <property type="match status" value="1"/>
</dbReference>
<dbReference type="EMBL" id="CP089984">
    <property type="protein sequence ID" value="WXB13649.1"/>
    <property type="molecule type" value="Genomic_DNA"/>
</dbReference>
<sequence>MKTNLSEATLAPLFAKLRTANDAFAQRYPGERSARQPVHTVYGGAHLFRANTAPRLGELARASLAAHAPDFIAFARAVDLPGAHRIHESPRDAWLAETVYARVVEKLAREPVEDFRIDFEDGYGTRSDAEEDGHAVAAANEVAKALAEGTLPPFIGIRIKPLTEEHHARSLRTLDGFLGTLLEATGGKLPPNYVTTLPKVQLPEHVAVMAEALELLEARFRLPKGSLVFEIMVEQTQAIFAPDGKVALPALIDAAAGRCVAAHLGTYDYTASCGITAAHQHMAHPACDFAKHVMQVSLAGTGIWLSDGATNVMPVGPHRGAQLTPQQIAENRQSVHDAWKLHMRHTRGSLETGFYQGWDLHPAQLPVRFAAVYAFFLEALAPASERLKNFVEKAAQATLVGDVFDDAATGQGLLNFFLRGIHCGAITEEEASATGLGLDEIRGRSFVKILRDRADPQRITAVPS</sequence>
<gene>
    <name evidence="4" type="ORF">LZC94_38170</name>
</gene>
<dbReference type="InterPro" id="IPR040442">
    <property type="entry name" value="Pyrv_kinase-like_dom_sf"/>
</dbReference>
<keyword evidence="4" id="KW-0808">Transferase</keyword>
<dbReference type="Pfam" id="PF22484">
    <property type="entry name" value="DUF6986"/>
    <property type="match status" value="1"/>
</dbReference>
<dbReference type="PANTHER" id="PTHR32308">
    <property type="entry name" value="LYASE BETA SUBUNIT, PUTATIVE (AFU_ORTHOLOGUE AFUA_4G13030)-RELATED"/>
    <property type="match status" value="1"/>
</dbReference>
<evidence type="ECO:0000313" key="5">
    <source>
        <dbReference type="Proteomes" id="UP001370348"/>
    </source>
</evidence>
<dbReference type="Proteomes" id="UP001370348">
    <property type="component" value="Chromosome"/>
</dbReference>
<dbReference type="GO" id="GO:0016301">
    <property type="term" value="F:kinase activity"/>
    <property type="evidence" value="ECO:0007669"/>
    <property type="project" value="UniProtKB-KW"/>
</dbReference>
<keyword evidence="2" id="KW-0479">Metal-binding</keyword>
<evidence type="ECO:0000313" key="4">
    <source>
        <dbReference type="EMBL" id="WXB13649.1"/>
    </source>
</evidence>
<keyword evidence="3" id="KW-0460">Magnesium</keyword>
<evidence type="ECO:0000256" key="3">
    <source>
        <dbReference type="ARBA" id="ARBA00022842"/>
    </source>
</evidence>
<dbReference type="InterPro" id="IPR015813">
    <property type="entry name" value="Pyrv/PenolPyrv_kinase-like_dom"/>
</dbReference>
<reference evidence="4 5" key="1">
    <citation type="submission" date="2021-12" db="EMBL/GenBank/DDBJ databases">
        <title>Discovery of the Pendulisporaceae a myxobacterial family with distinct sporulation behavior and unique specialized metabolism.</title>
        <authorList>
            <person name="Garcia R."/>
            <person name="Popoff A."/>
            <person name="Bader C.D."/>
            <person name="Loehr J."/>
            <person name="Walesch S."/>
            <person name="Walt C."/>
            <person name="Boldt J."/>
            <person name="Bunk B."/>
            <person name="Haeckl F.J.F.P.J."/>
            <person name="Gunesch A.P."/>
            <person name="Birkelbach J."/>
            <person name="Nuebel U."/>
            <person name="Pietschmann T."/>
            <person name="Bach T."/>
            <person name="Mueller R."/>
        </authorList>
    </citation>
    <scope>NUCLEOTIDE SEQUENCE [LARGE SCALE GENOMIC DNA]</scope>
    <source>
        <strain evidence="4 5">MSr11954</strain>
    </source>
</reference>
<dbReference type="Gene3D" id="3.20.20.60">
    <property type="entry name" value="Phosphoenolpyruvate-binding domains"/>
    <property type="match status" value="1"/>
</dbReference>
<organism evidence="4 5">
    <name type="scientific">Pendulispora albinea</name>
    <dbReference type="NCBI Taxonomy" id="2741071"/>
    <lineage>
        <taxon>Bacteria</taxon>
        <taxon>Pseudomonadati</taxon>
        <taxon>Myxococcota</taxon>
        <taxon>Myxococcia</taxon>
        <taxon>Myxococcales</taxon>
        <taxon>Sorangiineae</taxon>
        <taxon>Pendulisporaceae</taxon>
        <taxon>Pendulispora</taxon>
    </lineage>
</organism>
<name>A0ABZ2LVK2_9BACT</name>
<proteinExistence type="predicted"/>
<evidence type="ECO:0000256" key="1">
    <source>
        <dbReference type="ARBA" id="ARBA00001946"/>
    </source>
</evidence>
<dbReference type="RefSeq" id="WP_394823263.1">
    <property type="nucleotide sequence ID" value="NZ_CP089984.1"/>
</dbReference>